<dbReference type="EMBL" id="UYRX01000001">
    <property type="protein sequence ID" value="VDK67134.1"/>
    <property type="molecule type" value="Genomic_DNA"/>
</dbReference>
<gene>
    <name evidence="1" type="ORF">NLS_LOCUS36</name>
</gene>
<dbReference type="STRING" id="42156.A0A3P6TKZ4"/>
<dbReference type="Gene3D" id="2.160.10.10">
    <property type="entry name" value="Hexapeptide repeat proteins"/>
    <property type="match status" value="1"/>
</dbReference>
<organism evidence="1 2">
    <name type="scientific">Litomosoides sigmodontis</name>
    <name type="common">Filarial nematode worm</name>
    <dbReference type="NCBI Taxonomy" id="42156"/>
    <lineage>
        <taxon>Eukaryota</taxon>
        <taxon>Metazoa</taxon>
        <taxon>Ecdysozoa</taxon>
        <taxon>Nematoda</taxon>
        <taxon>Chromadorea</taxon>
        <taxon>Rhabditida</taxon>
        <taxon>Spirurina</taxon>
        <taxon>Spiruromorpha</taxon>
        <taxon>Filarioidea</taxon>
        <taxon>Onchocercidae</taxon>
        <taxon>Litomosoides</taxon>
    </lineage>
</organism>
<dbReference type="SUPFAM" id="SSF51161">
    <property type="entry name" value="Trimeric LpxA-like enzymes"/>
    <property type="match status" value="1"/>
</dbReference>
<dbReference type="Proteomes" id="UP000277928">
    <property type="component" value="Unassembled WGS sequence"/>
</dbReference>
<sequence length="67" mass="7488">MEGCRIGAGVQIINSIICMDVEIGENAYISSSIVVCRQIVSAKARVHNELIAPNEEVELEKWTQELW</sequence>
<evidence type="ECO:0008006" key="3">
    <source>
        <dbReference type="Google" id="ProtNLM"/>
    </source>
</evidence>
<dbReference type="InterPro" id="IPR011004">
    <property type="entry name" value="Trimer_LpxA-like_sf"/>
</dbReference>
<evidence type="ECO:0000313" key="2">
    <source>
        <dbReference type="Proteomes" id="UP000277928"/>
    </source>
</evidence>
<dbReference type="AlphaFoldDB" id="A0A3P6TKZ4"/>
<keyword evidence="2" id="KW-1185">Reference proteome</keyword>
<protein>
    <recommendedName>
        <fullName evidence="3">Nucleotidyl transferase domain-containing protein</fullName>
    </recommendedName>
</protein>
<name>A0A3P6TKZ4_LITSI</name>
<reference evidence="1 2" key="1">
    <citation type="submission" date="2018-08" db="EMBL/GenBank/DDBJ databases">
        <authorList>
            <person name="Laetsch R D."/>
            <person name="Stevens L."/>
            <person name="Kumar S."/>
            <person name="Blaxter L. M."/>
        </authorList>
    </citation>
    <scope>NUCLEOTIDE SEQUENCE [LARGE SCALE GENOMIC DNA]</scope>
</reference>
<evidence type="ECO:0000313" key="1">
    <source>
        <dbReference type="EMBL" id="VDK67134.1"/>
    </source>
</evidence>
<proteinExistence type="predicted"/>
<accession>A0A3P6TKZ4</accession>